<dbReference type="NCBIfam" id="TIGR03951">
    <property type="entry name" value="Fe_III_red_FhuF"/>
    <property type="match status" value="1"/>
</dbReference>
<accession>A0ABQ3B1B9</accession>
<protein>
    <submittedName>
        <fullName evidence="2">Siderophore-iron reductase FhuF</fullName>
    </submittedName>
</protein>
<dbReference type="InterPro" id="IPR022770">
    <property type="entry name" value="IucA/IucC-like_C"/>
</dbReference>
<feature type="domain" description="Aerobactin siderophore biosynthesis IucA/IucC-like C-terminal" evidence="1">
    <location>
        <begin position="64"/>
        <end position="211"/>
    </location>
</feature>
<gene>
    <name evidence="2" type="ORF">GCM10007071_21520</name>
</gene>
<dbReference type="Pfam" id="PF06276">
    <property type="entry name" value="FhuF"/>
    <property type="match status" value="1"/>
</dbReference>
<evidence type="ECO:0000313" key="3">
    <source>
        <dbReference type="Proteomes" id="UP000601597"/>
    </source>
</evidence>
<name>A0ABQ3B1B9_9GAMM</name>
<dbReference type="Proteomes" id="UP000601597">
    <property type="component" value="Unassembled WGS sequence"/>
</dbReference>
<dbReference type="RefSeq" id="WP_189576233.1">
    <property type="nucleotide sequence ID" value="NZ_BMXV01000004.1"/>
</dbReference>
<evidence type="ECO:0000313" key="2">
    <source>
        <dbReference type="EMBL" id="GGY73884.1"/>
    </source>
</evidence>
<evidence type="ECO:0000259" key="1">
    <source>
        <dbReference type="Pfam" id="PF06276"/>
    </source>
</evidence>
<organism evidence="2 3">
    <name type="scientific">Marinobacter zhanjiangensis</name>
    <dbReference type="NCBI Taxonomy" id="578215"/>
    <lineage>
        <taxon>Bacteria</taxon>
        <taxon>Pseudomonadati</taxon>
        <taxon>Pseudomonadota</taxon>
        <taxon>Gammaproteobacteria</taxon>
        <taxon>Pseudomonadales</taxon>
        <taxon>Marinobacteraceae</taxon>
        <taxon>Marinobacter</taxon>
    </lineage>
</organism>
<dbReference type="EMBL" id="BMXV01000004">
    <property type="protein sequence ID" value="GGY73884.1"/>
    <property type="molecule type" value="Genomic_DNA"/>
</dbReference>
<comment type="caution">
    <text evidence="2">The sequence shown here is derived from an EMBL/GenBank/DDBJ whole genome shotgun (WGS) entry which is preliminary data.</text>
</comment>
<sequence>MTIPALAPLFVGDFEYYRNMLVIKGEDRRSGIPVRDLISPEGLAWLLAEYRRFQPGDDDRALLSLWSRYYFVKLTVPVAAANLVLGHELPVSLDRIEVILDENGLPEAFRLPDAGRPFATPPGGPYDRFRELLDHNFEPLIEAWSRQVKVSRRVLWNNAANYFEWLISTMSAGGVPDALLEDGRQLIALEKRPDGRPNPMASPVRYVERGESCEPHRQRRHCCIRYRLPDLPLCRNCPHLDRPPKGALLPDEA</sequence>
<reference evidence="3" key="1">
    <citation type="journal article" date="2019" name="Int. J. Syst. Evol. Microbiol.">
        <title>The Global Catalogue of Microorganisms (GCM) 10K type strain sequencing project: providing services to taxonomists for standard genome sequencing and annotation.</title>
        <authorList>
            <consortium name="The Broad Institute Genomics Platform"/>
            <consortium name="The Broad Institute Genome Sequencing Center for Infectious Disease"/>
            <person name="Wu L."/>
            <person name="Ma J."/>
        </authorList>
    </citation>
    <scope>NUCLEOTIDE SEQUENCE [LARGE SCALE GENOMIC DNA]</scope>
    <source>
        <strain evidence="3">KCTC 22280</strain>
    </source>
</reference>
<proteinExistence type="predicted"/>
<keyword evidence="3" id="KW-1185">Reference proteome</keyword>
<dbReference type="InterPro" id="IPR008090">
    <property type="entry name" value="Fe_iron_reduct"/>
</dbReference>